<proteinExistence type="predicted"/>
<keyword evidence="3" id="KW-1185">Reference proteome</keyword>
<organism evidence="2 3">
    <name type="scientific">Paenibacillus harenae</name>
    <dbReference type="NCBI Taxonomy" id="306543"/>
    <lineage>
        <taxon>Bacteria</taxon>
        <taxon>Bacillati</taxon>
        <taxon>Bacillota</taxon>
        <taxon>Bacilli</taxon>
        <taxon>Bacillales</taxon>
        <taxon>Paenibacillaceae</taxon>
        <taxon>Paenibacillus</taxon>
    </lineage>
</organism>
<protein>
    <recommendedName>
        <fullName evidence="1">C1q domain-containing protein</fullName>
    </recommendedName>
</protein>
<evidence type="ECO:0000313" key="2">
    <source>
        <dbReference type="EMBL" id="MDQ0116243.1"/>
    </source>
</evidence>
<dbReference type="Gene3D" id="2.60.120.40">
    <property type="match status" value="1"/>
</dbReference>
<evidence type="ECO:0000313" key="3">
    <source>
        <dbReference type="Proteomes" id="UP001229346"/>
    </source>
</evidence>
<dbReference type="Proteomes" id="UP001229346">
    <property type="component" value="Unassembled WGS sequence"/>
</dbReference>
<dbReference type="Pfam" id="PF00386">
    <property type="entry name" value="C1q"/>
    <property type="match status" value="1"/>
</dbReference>
<comment type="caution">
    <text evidence="2">The sequence shown here is derived from an EMBL/GenBank/DDBJ whole genome shotgun (WGS) entry which is preliminary data.</text>
</comment>
<dbReference type="SUPFAM" id="SSF49842">
    <property type="entry name" value="TNF-like"/>
    <property type="match status" value="1"/>
</dbReference>
<gene>
    <name evidence="2" type="ORF">J2T15_005719</name>
</gene>
<dbReference type="RefSeq" id="WP_307208291.1">
    <property type="nucleotide sequence ID" value="NZ_JAUSSU010000017.1"/>
</dbReference>
<dbReference type="PROSITE" id="PS50871">
    <property type="entry name" value="C1Q"/>
    <property type="match status" value="1"/>
</dbReference>
<dbReference type="InterPro" id="IPR001073">
    <property type="entry name" value="C1q_dom"/>
</dbReference>
<evidence type="ECO:0000259" key="1">
    <source>
        <dbReference type="PROSITE" id="PS50871"/>
    </source>
</evidence>
<feature type="domain" description="C1q" evidence="1">
    <location>
        <begin position="30"/>
        <end position="166"/>
    </location>
</feature>
<sequence>MKSKPTCKKTVFKKTVCKQVVRKRCDGKRFKGRKSAFIAVSGTDQTLNMGQFMQVQFQVEEVDLNNEYNPATSTFRPKQAGLYSLVASVSFSVVTMSEVDMRLEIRVNGVARIFDSEHFFPRDNIIDAAGIVKLEARDTVQVFARAAGENGTINGSLGTRFEGFKI</sequence>
<name>A0ABT9UB50_PAEHA</name>
<dbReference type="EMBL" id="JAUSSU010000017">
    <property type="protein sequence ID" value="MDQ0116243.1"/>
    <property type="molecule type" value="Genomic_DNA"/>
</dbReference>
<reference evidence="2 3" key="1">
    <citation type="submission" date="2023-07" db="EMBL/GenBank/DDBJ databases">
        <title>Sorghum-associated microbial communities from plants grown in Nebraska, USA.</title>
        <authorList>
            <person name="Schachtman D."/>
        </authorList>
    </citation>
    <scope>NUCLEOTIDE SEQUENCE [LARGE SCALE GENOMIC DNA]</scope>
    <source>
        <strain evidence="2 3">CC482</strain>
    </source>
</reference>
<accession>A0ABT9UB50</accession>
<dbReference type="InterPro" id="IPR008983">
    <property type="entry name" value="Tumour_necrosis_fac-like_dom"/>
</dbReference>